<reference evidence="1 2" key="1">
    <citation type="submission" date="2021-03" db="EMBL/GenBank/DDBJ databases">
        <title>Sequencing the genomes of 1000 actinobacteria strains.</title>
        <authorList>
            <person name="Klenk H.-P."/>
        </authorList>
    </citation>
    <scope>NUCLEOTIDE SEQUENCE [LARGE SCALE GENOMIC DNA]</scope>
    <source>
        <strain evidence="1 2">DSM 15797</strain>
    </source>
</reference>
<dbReference type="CDD" id="cd00586">
    <property type="entry name" value="4HBT"/>
    <property type="match status" value="1"/>
</dbReference>
<protein>
    <submittedName>
        <fullName evidence="1">Acyl-CoA thioester hydrolase</fullName>
        <ecNumber evidence="1">3.1.2.-</ecNumber>
    </submittedName>
</protein>
<keyword evidence="2" id="KW-1185">Reference proteome</keyword>
<dbReference type="EMBL" id="JAGIOF010000001">
    <property type="protein sequence ID" value="MBP2388054.1"/>
    <property type="molecule type" value="Genomic_DNA"/>
</dbReference>
<comment type="caution">
    <text evidence="1">The sequence shown here is derived from an EMBL/GenBank/DDBJ whole genome shotgun (WGS) entry which is preliminary data.</text>
</comment>
<dbReference type="PANTHER" id="PTHR31793:SF24">
    <property type="entry name" value="LONG-CHAIN ACYL-COA THIOESTERASE FADM"/>
    <property type="match status" value="1"/>
</dbReference>
<dbReference type="Pfam" id="PF13279">
    <property type="entry name" value="4HBT_2"/>
    <property type="match status" value="1"/>
</dbReference>
<proteinExistence type="predicted"/>
<evidence type="ECO:0000313" key="1">
    <source>
        <dbReference type="EMBL" id="MBP2388054.1"/>
    </source>
</evidence>
<dbReference type="GO" id="GO:0016787">
    <property type="term" value="F:hydrolase activity"/>
    <property type="evidence" value="ECO:0007669"/>
    <property type="project" value="UniProtKB-KW"/>
</dbReference>
<keyword evidence="1" id="KW-0378">Hydrolase</keyword>
<dbReference type="RefSeq" id="WP_210000822.1">
    <property type="nucleotide sequence ID" value="NZ_BAAAJY010000001.1"/>
</dbReference>
<dbReference type="Gene3D" id="3.10.129.10">
    <property type="entry name" value="Hotdog Thioesterase"/>
    <property type="match status" value="1"/>
</dbReference>
<dbReference type="Proteomes" id="UP001296993">
    <property type="component" value="Unassembled WGS sequence"/>
</dbReference>
<gene>
    <name evidence="1" type="ORF">JOF47_003565</name>
</gene>
<dbReference type="InterPro" id="IPR029069">
    <property type="entry name" value="HotDog_dom_sf"/>
</dbReference>
<accession>A0ABS4XHV4</accession>
<dbReference type="PANTHER" id="PTHR31793">
    <property type="entry name" value="4-HYDROXYBENZOYL-COA THIOESTERASE FAMILY MEMBER"/>
    <property type="match status" value="1"/>
</dbReference>
<evidence type="ECO:0000313" key="2">
    <source>
        <dbReference type="Proteomes" id="UP001296993"/>
    </source>
</evidence>
<dbReference type="SUPFAM" id="SSF54637">
    <property type="entry name" value="Thioesterase/thiol ester dehydrase-isomerase"/>
    <property type="match status" value="1"/>
</dbReference>
<name>A0ABS4XHV4_9MICC</name>
<dbReference type="InterPro" id="IPR050563">
    <property type="entry name" value="4-hydroxybenzoyl-CoA_TE"/>
</dbReference>
<dbReference type="EC" id="3.1.2.-" evidence="1"/>
<sequence length="143" mass="15925">MSENTPAGTGVPIDMELQLRWSDEDALGHVNNARVVTLMEEARIRWTQPRGKSGRFPFGTVVASLQLNYLRPLYYQPTLVVQLSVVRIGTKSFSLRHVGIQDGQPVFDGTSVMVPLAEDKVSSRALNDLERAWLEGAFVEARV</sequence>
<organism evidence="1 2">
    <name type="scientific">Paeniglutamicibacter kerguelensis</name>
    <dbReference type="NCBI Taxonomy" id="254788"/>
    <lineage>
        <taxon>Bacteria</taxon>
        <taxon>Bacillati</taxon>
        <taxon>Actinomycetota</taxon>
        <taxon>Actinomycetes</taxon>
        <taxon>Micrococcales</taxon>
        <taxon>Micrococcaceae</taxon>
        <taxon>Paeniglutamicibacter</taxon>
    </lineage>
</organism>